<evidence type="ECO:0000313" key="2">
    <source>
        <dbReference type="Proteomes" id="UP000602057"/>
    </source>
</evidence>
<keyword evidence="2" id="KW-1185">Reference proteome</keyword>
<evidence type="ECO:0000313" key="1">
    <source>
        <dbReference type="EMBL" id="MBD0835857.1"/>
    </source>
</evidence>
<accession>A0A8J6QHI7</accession>
<protein>
    <recommendedName>
        <fullName evidence="3">Transposase DDE domain-containing protein</fullName>
    </recommendedName>
</protein>
<organism evidence="1 2">
    <name type="scientific">Aestuariibaculum suncheonense</name>
    <dbReference type="NCBI Taxonomy" id="1028745"/>
    <lineage>
        <taxon>Bacteria</taxon>
        <taxon>Pseudomonadati</taxon>
        <taxon>Bacteroidota</taxon>
        <taxon>Flavobacteriia</taxon>
        <taxon>Flavobacteriales</taxon>
        <taxon>Flavobacteriaceae</taxon>
    </lineage>
</organism>
<name>A0A8J6QHI7_9FLAO</name>
<comment type="caution">
    <text evidence="1">The sequence shown here is derived from an EMBL/GenBank/DDBJ whole genome shotgun (WGS) entry which is preliminary data.</text>
</comment>
<dbReference type="EMBL" id="JACVXC010000003">
    <property type="protein sequence ID" value="MBD0835857.1"/>
    <property type="molecule type" value="Genomic_DNA"/>
</dbReference>
<gene>
    <name evidence="1" type="ORF">ICJ84_10450</name>
</gene>
<evidence type="ECO:0008006" key="3">
    <source>
        <dbReference type="Google" id="ProtNLM"/>
    </source>
</evidence>
<dbReference type="RefSeq" id="WP_188216480.1">
    <property type="nucleotide sequence ID" value="NZ_JACVXC010000003.1"/>
</dbReference>
<sequence>MQSKKDDQEKLFNNFQLSVHVPEHNLYHRLKGVLPLDFLYKETNTLEPVFGTLTQFMGLRKVNSISIKQANRCMQLSAITYNLKST</sequence>
<proteinExistence type="predicted"/>
<reference evidence="1" key="2">
    <citation type="submission" date="2020-09" db="EMBL/GenBank/DDBJ databases">
        <authorList>
            <person name="Wu Z."/>
        </authorList>
    </citation>
    <scope>NUCLEOTIDE SEQUENCE</scope>
    <source>
        <strain evidence="1">SC17</strain>
    </source>
</reference>
<reference evidence="1" key="1">
    <citation type="journal article" date="2013" name="Int. J. Syst. Evol. Microbiol.">
        <title>Aestuariibaculum suncheonense gen. nov., sp. nov., a marine bacterium of the family Flavobacteriaceae isolated from a tidal flat and emended descriptions of the genera Gaetbulibacter and Tamlana.</title>
        <authorList>
            <person name="Jeong S.H."/>
            <person name="Park M.S."/>
            <person name="Jin H.M."/>
            <person name="Lee K."/>
            <person name="Park W."/>
            <person name="Jeon C.O."/>
        </authorList>
    </citation>
    <scope>NUCLEOTIDE SEQUENCE</scope>
    <source>
        <strain evidence="1">SC17</strain>
    </source>
</reference>
<dbReference type="Proteomes" id="UP000602057">
    <property type="component" value="Unassembled WGS sequence"/>
</dbReference>
<dbReference type="AlphaFoldDB" id="A0A8J6QHI7"/>